<dbReference type="GO" id="GO:0005524">
    <property type="term" value="F:ATP binding"/>
    <property type="evidence" value="ECO:0007669"/>
    <property type="project" value="UniProtKB-KW"/>
</dbReference>
<proteinExistence type="inferred from homology"/>
<dbReference type="EMBL" id="JAETWB010000003">
    <property type="protein sequence ID" value="MBL6078411.1"/>
    <property type="molecule type" value="Genomic_DNA"/>
</dbReference>
<dbReference type="Gene3D" id="3.40.50.300">
    <property type="entry name" value="P-loop containing nucleotide triphosphate hydrolases"/>
    <property type="match status" value="1"/>
</dbReference>
<dbReference type="PROSITE" id="PS50893">
    <property type="entry name" value="ABC_TRANSPORTER_2"/>
    <property type="match status" value="1"/>
</dbReference>
<dbReference type="InterPro" id="IPR003439">
    <property type="entry name" value="ABC_transporter-like_ATP-bd"/>
</dbReference>
<keyword evidence="5" id="KW-0029">Amino-acid transport</keyword>
<keyword evidence="4 7" id="KW-0067">ATP-binding</keyword>
<sequence>MLELSGVSADIAGIPVLRGVSLAVPPGGRVALIGRNGAGKTTTLRTLMGLVPARDGRIIIDGQEATAVPAHHRARLGIGYAPEERRLFGSFSVQENMLLPAQVLRLPTAEVARRLEAVFTLLPELRDLAPRRAAGLSGGQGKMVALGRALMIGTRAVLLDEPFQGLAPALALRYAEALARLRQALPDVAILITESNPELLRPLVQATYVIERGEMAPG</sequence>
<reference evidence="7 8" key="1">
    <citation type="submission" date="2021-01" db="EMBL/GenBank/DDBJ databases">
        <title>Belnapia mucosa sp. nov. and Belnapia arida sp. nov., isolated from the Tabernas Desert (Almeria, Spain).</title>
        <authorList>
            <person name="Molina-Menor E."/>
            <person name="Vidal-Verdu A."/>
            <person name="Calonge A."/>
            <person name="Satari L."/>
            <person name="Pereto J."/>
            <person name="Porcar M."/>
        </authorList>
    </citation>
    <scope>NUCLEOTIDE SEQUENCE [LARGE SCALE GENOMIC DNA]</scope>
    <source>
        <strain evidence="7 8">T18</strain>
    </source>
</reference>
<evidence type="ECO:0000259" key="6">
    <source>
        <dbReference type="PROSITE" id="PS50893"/>
    </source>
</evidence>
<evidence type="ECO:0000313" key="8">
    <source>
        <dbReference type="Proteomes" id="UP000660885"/>
    </source>
</evidence>
<evidence type="ECO:0000256" key="4">
    <source>
        <dbReference type="ARBA" id="ARBA00022840"/>
    </source>
</evidence>
<keyword evidence="2" id="KW-0813">Transport</keyword>
<evidence type="ECO:0000256" key="2">
    <source>
        <dbReference type="ARBA" id="ARBA00022448"/>
    </source>
</evidence>
<dbReference type="SMART" id="SM00382">
    <property type="entry name" value="AAA"/>
    <property type="match status" value="1"/>
</dbReference>
<comment type="similarity">
    <text evidence="1">Belongs to the ABC transporter superfamily.</text>
</comment>
<gene>
    <name evidence="7" type="ORF">JMJ56_10375</name>
</gene>
<keyword evidence="8" id="KW-1185">Reference proteome</keyword>
<evidence type="ECO:0000256" key="3">
    <source>
        <dbReference type="ARBA" id="ARBA00022741"/>
    </source>
</evidence>
<dbReference type="PANTHER" id="PTHR43820:SF4">
    <property type="entry name" value="HIGH-AFFINITY BRANCHED-CHAIN AMINO ACID TRANSPORT ATP-BINDING PROTEIN LIVF"/>
    <property type="match status" value="1"/>
</dbReference>
<evidence type="ECO:0000256" key="1">
    <source>
        <dbReference type="ARBA" id="ARBA00005417"/>
    </source>
</evidence>
<dbReference type="InterPro" id="IPR052156">
    <property type="entry name" value="BCAA_Transport_ATP-bd_LivF"/>
</dbReference>
<comment type="caution">
    <text evidence="7">The sequence shown here is derived from an EMBL/GenBank/DDBJ whole genome shotgun (WGS) entry which is preliminary data.</text>
</comment>
<dbReference type="PANTHER" id="PTHR43820">
    <property type="entry name" value="HIGH-AFFINITY BRANCHED-CHAIN AMINO ACID TRANSPORT ATP-BINDING PROTEIN LIVF"/>
    <property type="match status" value="1"/>
</dbReference>
<organism evidence="7 8">
    <name type="scientific">Belnapia arida</name>
    <dbReference type="NCBI Taxonomy" id="2804533"/>
    <lineage>
        <taxon>Bacteria</taxon>
        <taxon>Pseudomonadati</taxon>
        <taxon>Pseudomonadota</taxon>
        <taxon>Alphaproteobacteria</taxon>
        <taxon>Acetobacterales</taxon>
        <taxon>Roseomonadaceae</taxon>
        <taxon>Belnapia</taxon>
    </lineage>
</organism>
<name>A0ABS1U162_9PROT</name>
<evidence type="ECO:0000256" key="5">
    <source>
        <dbReference type="ARBA" id="ARBA00022970"/>
    </source>
</evidence>
<protein>
    <submittedName>
        <fullName evidence="7">ATP-binding cassette domain-containing protein</fullName>
    </submittedName>
</protein>
<keyword evidence="3" id="KW-0547">Nucleotide-binding</keyword>
<dbReference type="InterPro" id="IPR003593">
    <property type="entry name" value="AAA+_ATPase"/>
</dbReference>
<accession>A0ABS1U162</accession>
<dbReference type="Proteomes" id="UP000660885">
    <property type="component" value="Unassembled WGS sequence"/>
</dbReference>
<feature type="domain" description="ABC transporter" evidence="6">
    <location>
        <begin position="2"/>
        <end position="218"/>
    </location>
</feature>
<evidence type="ECO:0000313" key="7">
    <source>
        <dbReference type="EMBL" id="MBL6078411.1"/>
    </source>
</evidence>
<dbReference type="SUPFAM" id="SSF52540">
    <property type="entry name" value="P-loop containing nucleoside triphosphate hydrolases"/>
    <property type="match status" value="1"/>
</dbReference>
<dbReference type="InterPro" id="IPR027417">
    <property type="entry name" value="P-loop_NTPase"/>
</dbReference>
<dbReference type="RefSeq" id="WP_202831553.1">
    <property type="nucleotide sequence ID" value="NZ_JAETWB010000003.1"/>
</dbReference>
<dbReference type="Pfam" id="PF00005">
    <property type="entry name" value="ABC_tran"/>
    <property type="match status" value="1"/>
</dbReference>